<dbReference type="Proteomes" id="UP000501830">
    <property type="component" value="Chromosome"/>
</dbReference>
<dbReference type="InterPro" id="IPR003817">
    <property type="entry name" value="PS_Dcarbxylase"/>
</dbReference>
<keyword evidence="4" id="KW-0670">Pyruvate</keyword>
<reference evidence="5 6" key="1">
    <citation type="journal article" date="2017" name="Int. J. Syst. Evol. Microbiol.">
        <title>Jeotgalibaca porci sp. nov. and Jeotgalibaca arthritidis sp. nov., isolated from pigs, and emended description of the genus Jeotgalibaca.</title>
        <authorList>
            <person name="Zamora L."/>
            <person name="Perez-Sancho M."/>
            <person name="Dominguez L."/>
            <person name="Fernandez-Garayzabal J.F."/>
            <person name="Vela A.I."/>
        </authorList>
    </citation>
    <scope>NUCLEOTIDE SEQUENCE [LARGE SCALE GENOMIC DNA]</scope>
    <source>
        <strain evidence="5 6">CCUG 69148</strain>
    </source>
</reference>
<evidence type="ECO:0000256" key="1">
    <source>
        <dbReference type="ARBA" id="ARBA00022793"/>
    </source>
</evidence>
<dbReference type="AlphaFoldDB" id="A0A6G7WGZ7"/>
<evidence type="ECO:0000313" key="6">
    <source>
        <dbReference type="Proteomes" id="UP000501830"/>
    </source>
</evidence>
<proteinExistence type="predicted"/>
<sequence>MTLIYDRKLKETYTEAEVGGRVVTFLYETALGRFLLKPLLYPAFSNFKAARNNTKRSVRKIKPFVEKYHINLDEAEQTTFQSFNDFFTRRLRPDARPISEAKTTVIAVADSKLMTYSISESGVFQIKSRSYTLNELIRDTRVAEQFIGGTCLVFRLAIDDYHRYCYPDAGKKLAARMIPGMLHSVRPLAHAHARVFSENTRHWQLFETENFGRVLFMEVGALLVGRIHDHGATVFTKGQEKGYFSYGGSSIVVCYQKNQVKIAEDIAAANREGLEVRVSYGEKVGSHA</sequence>
<dbReference type="PANTHER" id="PTHR10067:SF17">
    <property type="entry name" value="PHOSPHATIDYLSERINE DECARBOXYLASE PROENZYME 2"/>
    <property type="match status" value="1"/>
</dbReference>
<dbReference type="GO" id="GO:0004609">
    <property type="term" value="F:phosphatidylserine decarboxylase activity"/>
    <property type="evidence" value="ECO:0007669"/>
    <property type="project" value="InterPro"/>
</dbReference>
<keyword evidence="1" id="KW-0210">Decarboxylase</keyword>
<protein>
    <submittedName>
        <fullName evidence="5">Phosphatidylserine decarboxylase</fullName>
    </submittedName>
</protein>
<dbReference type="RefSeq" id="WP_166062565.1">
    <property type="nucleotide sequence ID" value="NZ_CP049889.1"/>
</dbReference>
<accession>A0A6G7WGZ7</accession>
<dbReference type="Pfam" id="PF02666">
    <property type="entry name" value="PS_Dcarbxylase"/>
    <property type="match status" value="1"/>
</dbReference>
<dbReference type="EMBL" id="CP049889">
    <property type="protein sequence ID" value="QIK51510.1"/>
    <property type="molecule type" value="Genomic_DNA"/>
</dbReference>
<evidence type="ECO:0000256" key="2">
    <source>
        <dbReference type="ARBA" id="ARBA00023145"/>
    </source>
</evidence>
<name>A0A6G7WGZ7_9LACT</name>
<organism evidence="5 6">
    <name type="scientific">Jeotgalibaca porci</name>
    <dbReference type="NCBI Taxonomy" id="1868793"/>
    <lineage>
        <taxon>Bacteria</taxon>
        <taxon>Bacillati</taxon>
        <taxon>Bacillota</taxon>
        <taxon>Bacilli</taxon>
        <taxon>Lactobacillales</taxon>
        <taxon>Carnobacteriaceae</taxon>
        <taxon>Jeotgalibaca</taxon>
    </lineage>
</organism>
<dbReference type="GeneID" id="94552669"/>
<keyword evidence="3" id="KW-0456">Lyase</keyword>
<gene>
    <name evidence="5" type="ORF">G7058_05210</name>
</gene>
<evidence type="ECO:0000256" key="4">
    <source>
        <dbReference type="ARBA" id="ARBA00023317"/>
    </source>
</evidence>
<dbReference type="KEGG" id="jpo:G7058_05210"/>
<evidence type="ECO:0000313" key="5">
    <source>
        <dbReference type="EMBL" id="QIK51510.1"/>
    </source>
</evidence>
<keyword evidence="2" id="KW-0865">Zymogen</keyword>
<dbReference type="GO" id="GO:0008654">
    <property type="term" value="P:phospholipid biosynthetic process"/>
    <property type="evidence" value="ECO:0007669"/>
    <property type="project" value="InterPro"/>
</dbReference>
<evidence type="ECO:0000256" key="3">
    <source>
        <dbReference type="ARBA" id="ARBA00023239"/>
    </source>
</evidence>
<keyword evidence="6" id="KW-1185">Reference proteome</keyword>
<dbReference type="PANTHER" id="PTHR10067">
    <property type="entry name" value="PHOSPHATIDYLSERINE DECARBOXYLASE"/>
    <property type="match status" value="1"/>
</dbReference>